<evidence type="ECO:0000256" key="6">
    <source>
        <dbReference type="ARBA" id="ARBA00050038"/>
    </source>
</evidence>
<keyword evidence="7" id="KW-0963">Cytoplasm</keyword>
<keyword evidence="11" id="KW-1185">Reference proteome</keyword>
<comment type="function">
    <text evidence="7">Hydrolyzes ribosome-free peptidyl-tRNAs (with 1 or more amino acids incorporated), which drop off the ribosome during protein synthesis, or as a result of ribosome stalling.</text>
</comment>
<dbReference type="EMBL" id="FNAS01000005">
    <property type="protein sequence ID" value="SDE24522.1"/>
    <property type="molecule type" value="Genomic_DNA"/>
</dbReference>
<evidence type="ECO:0000256" key="7">
    <source>
        <dbReference type="HAMAP-Rule" id="MF_00083"/>
    </source>
</evidence>
<gene>
    <name evidence="7" type="primary">pth</name>
    <name evidence="10" type="ORF">SAMN05421544_105107</name>
</gene>
<comment type="catalytic activity">
    <reaction evidence="7 8">
        <text>an N-acyl-L-alpha-aminoacyl-tRNA + H2O = an N-acyl-L-amino acid + a tRNA + H(+)</text>
        <dbReference type="Rhea" id="RHEA:54448"/>
        <dbReference type="Rhea" id="RHEA-COMP:10123"/>
        <dbReference type="Rhea" id="RHEA-COMP:13883"/>
        <dbReference type="ChEBI" id="CHEBI:15377"/>
        <dbReference type="ChEBI" id="CHEBI:15378"/>
        <dbReference type="ChEBI" id="CHEBI:59874"/>
        <dbReference type="ChEBI" id="CHEBI:78442"/>
        <dbReference type="ChEBI" id="CHEBI:138191"/>
        <dbReference type="EC" id="3.1.1.29"/>
    </reaction>
</comment>
<comment type="subcellular location">
    <subcellularLocation>
        <location evidence="7">Cytoplasm</location>
    </subcellularLocation>
</comment>
<dbReference type="FunFam" id="3.40.50.1470:FF:000001">
    <property type="entry name" value="Peptidyl-tRNA hydrolase"/>
    <property type="match status" value="1"/>
</dbReference>
<dbReference type="GO" id="GO:0000049">
    <property type="term" value="F:tRNA binding"/>
    <property type="evidence" value="ECO:0007669"/>
    <property type="project" value="UniProtKB-UniRule"/>
</dbReference>
<evidence type="ECO:0000313" key="10">
    <source>
        <dbReference type="EMBL" id="SDE24522.1"/>
    </source>
</evidence>
<organism evidence="10 11">
    <name type="scientific">Riemerella columbipharyngis</name>
    <dbReference type="NCBI Taxonomy" id="1071918"/>
    <lineage>
        <taxon>Bacteria</taxon>
        <taxon>Pseudomonadati</taxon>
        <taxon>Bacteroidota</taxon>
        <taxon>Flavobacteriia</taxon>
        <taxon>Flavobacteriales</taxon>
        <taxon>Weeksellaceae</taxon>
        <taxon>Riemerella</taxon>
    </lineage>
</organism>
<dbReference type="PROSITE" id="PS01196">
    <property type="entry name" value="PEPT_TRNA_HYDROL_2"/>
    <property type="match status" value="1"/>
</dbReference>
<feature type="active site" description="Proton acceptor" evidence="7">
    <location>
        <position position="33"/>
    </location>
</feature>
<dbReference type="InterPro" id="IPR036416">
    <property type="entry name" value="Pept_tRNA_hydro_sf"/>
</dbReference>
<evidence type="ECO:0000256" key="1">
    <source>
        <dbReference type="ARBA" id="ARBA00013260"/>
    </source>
</evidence>
<evidence type="ECO:0000256" key="4">
    <source>
        <dbReference type="ARBA" id="ARBA00022884"/>
    </source>
</evidence>
<feature type="binding site" evidence="7">
    <location>
        <position position="79"/>
    </location>
    <ligand>
        <name>tRNA</name>
        <dbReference type="ChEBI" id="CHEBI:17843"/>
    </ligand>
</feature>
<feature type="site" description="Discriminates between blocked and unblocked aminoacyl-tRNA" evidence="7">
    <location>
        <position position="23"/>
    </location>
</feature>
<protein>
    <recommendedName>
        <fullName evidence="6 7">Peptidyl-tRNA hydrolase</fullName>
        <shortName evidence="7">Pth</shortName>
        <ecNumber evidence="1 7">3.1.1.29</ecNumber>
    </recommendedName>
</protein>
<dbReference type="GO" id="GO:0006515">
    <property type="term" value="P:protein quality control for misfolded or incompletely synthesized proteins"/>
    <property type="evidence" value="ECO:0007669"/>
    <property type="project" value="UniProtKB-UniRule"/>
</dbReference>
<comment type="function">
    <text evidence="7">Catalyzes the release of premature peptidyl moieties from peptidyl-tRNA molecules trapped in stalled 50S ribosomal subunits, and thus maintains levels of free tRNAs and 50S ribosomes.</text>
</comment>
<keyword evidence="3 7" id="KW-0378">Hydrolase</keyword>
<evidence type="ECO:0000256" key="3">
    <source>
        <dbReference type="ARBA" id="ARBA00022801"/>
    </source>
</evidence>
<keyword evidence="4 7" id="KW-0694">RNA-binding</keyword>
<dbReference type="NCBIfam" id="TIGR00447">
    <property type="entry name" value="pth"/>
    <property type="match status" value="1"/>
</dbReference>
<dbReference type="HAMAP" id="MF_00083">
    <property type="entry name" value="Pept_tRNA_hydro_bact"/>
    <property type="match status" value="1"/>
</dbReference>
<dbReference type="AlphaFoldDB" id="A0A1G7BC34"/>
<accession>A0A1G7BC34</accession>
<dbReference type="Gene3D" id="3.40.50.1470">
    <property type="entry name" value="Peptidyl-tRNA hydrolase"/>
    <property type="match status" value="1"/>
</dbReference>
<dbReference type="PANTHER" id="PTHR17224">
    <property type="entry name" value="PEPTIDYL-TRNA HYDROLASE"/>
    <property type="match status" value="1"/>
</dbReference>
<dbReference type="PANTHER" id="PTHR17224:SF1">
    <property type="entry name" value="PEPTIDYL-TRNA HYDROLASE"/>
    <property type="match status" value="1"/>
</dbReference>
<reference evidence="10 11" key="1">
    <citation type="submission" date="2016-10" db="EMBL/GenBank/DDBJ databases">
        <authorList>
            <person name="de Groot N.N."/>
        </authorList>
    </citation>
    <scope>NUCLEOTIDE SEQUENCE [LARGE SCALE GENOMIC DNA]</scope>
    <source>
        <strain evidence="10 11">DSM 24015</strain>
    </source>
</reference>
<dbReference type="GO" id="GO:0072344">
    <property type="term" value="P:rescue of stalled ribosome"/>
    <property type="evidence" value="ECO:0007669"/>
    <property type="project" value="UniProtKB-UniRule"/>
</dbReference>
<dbReference type="SUPFAM" id="SSF53178">
    <property type="entry name" value="Peptidyl-tRNA hydrolase-like"/>
    <property type="match status" value="1"/>
</dbReference>
<dbReference type="Proteomes" id="UP000198517">
    <property type="component" value="Unassembled WGS sequence"/>
</dbReference>
<keyword evidence="2 7" id="KW-0820">tRNA-binding</keyword>
<dbReference type="Pfam" id="PF01195">
    <property type="entry name" value="Pept_tRNA_hydro"/>
    <property type="match status" value="1"/>
</dbReference>
<dbReference type="EC" id="3.1.1.29" evidence="1 7"/>
<evidence type="ECO:0000256" key="2">
    <source>
        <dbReference type="ARBA" id="ARBA00022555"/>
    </source>
</evidence>
<feature type="binding site" evidence="7">
    <location>
        <position position="28"/>
    </location>
    <ligand>
        <name>tRNA</name>
        <dbReference type="ChEBI" id="CHEBI:17843"/>
    </ligand>
</feature>
<dbReference type="GO" id="GO:0005737">
    <property type="term" value="C:cytoplasm"/>
    <property type="evidence" value="ECO:0007669"/>
    <property type="project" value="UniProtKB-SubCell"/>
</dbReference>
<feature type="binding site" evidence="7">
    <location>
        <position position="77"/>
    </location>
    <ligand>
        <name>tRNA</name>
        <dbReference type="ChEBI" id="CHEBI:17843"/>
    </ligand>
</feature>
<name>A0A1G7BC34_9FLAO</name>
<sequence length="200" mass="22462">MFLVSLQKGIILDMKYLIVGLGNKGNEYENTRHNIGFKVADKIAEILGTPFQITNFGLMAEGKYKGRKVLILKPDTYMNLSGKAVKFWIQKENIPLDKLMIITDDLALPFGTLRMKMKGSDAGHNGLKSIQNELQTQVYPRLRFGISANFSEGRQADYVLGNWTEEEQNKIPERTTQFANACLAFVFSGIQNAMTGFNGK</sequence>
<evidence type="ECO:0000256" key="5">
    <source>
        <dbReference type="ARBA" id="ARBA00038063"/>
    </source>
</evidence>
<dbReference type="InterPro" id="IPR018171">
    <property type="entry name" value="Pept_tRNA_hydro_CS"/>
</dbReference>
<dbReference type="CDD" id="cd00462">
    <property type="entry name" value="PTH"/>
    <property type="match status" value="1"/>
</dbReference>
<comment type="subunit">
    <text evidence="7">Monomer.</text>
</comment>
<comment type="similarity">
    <text evidence="5 7 9">Belongs to the PTH family.</text>
</comment>
<dbReference type="InterPro" id="IPR001328">
    <property type="entry name" value="Pept_tRNA_hydro"/>
</dbReference>
<proteinExistence type="inferred from homology"/>
<feature type="binding site" evidence="7">
    <location>
        <position position="125"/>
    </location>
    <ligand>
        <name>tRNA</name>
        <dbReference type="ChEBI" id="CHEBI:17843"/>
    </ligand>
</feature>
<evidence type="ECO:0000256" key="9">
    <source>
        <dbReference type="RuleBase" id="RU004320"/>
    </source>
</evidence>
<dbReference type="GO" id="GO:0004045">
    <property type="term" value="F:peptidyl-tRNA hydrolase activity"/>
    <property type="evidence" value="ECO:0007669"/>
    <property type="project" value="UniProtKB-UniRule"/>
</dbReference>
<dbReference type="PROSITE" id="PS01195">
    <property type="entry name" value="PEPT_TRNA_HYDROL_1"/>
    <property type="match status" value="1"/>
</dbReference>
<feature type="site" description="Stabilizes the basic form of H active site to accept a proton" evidence="7">
    <location>
        <position position="104"/>
    </location>
</feature>
<dbReference type="STRING" id="1071918.SAMN05421544_105107"/>
<evidence type="ECO:0000313" key="11">
    <source>
        <dbReference type="Proteomes" id="UP000198517"/>
    </source>
</evidence>
<evidence type="ECO:0000256" key="8">
    <source>
        <dbReference type="RuleBase" id="RU000673"/>
    </source>
</evidence>